<feature type="transmembrane region" description="Helical" evidence="2">
    <location>
        <begin position="54"/>
        <end position="71"/>
    </location>
</feature>
<evidence type="ECO:0000313" key="3">
    <source>
        <dbReference type="EMBL" id="KII85302.1"/>
    </source>
</evidence>
<dbReference type="AlphaFoldDB" id="A0A0C9SS53"/>
<feature type="region of interest" description="Disordered" evidence="1">
    <location>
        <begin position="117"/>
        <end position="161"/>
    </location>
</feature>
<evidence type="ECO:0000256" key="2">
    <source>
        <dbReference type="SAM" id="Phobius"/>
    </source>
</evidence>
<proteinExistence type="predicted"/>
<dbReference type="EMBL" id="KN832568">
    <property type="protein sequence ID" value="KII85302.1"/>
    <property type="molecule type" value="Genomic_DNA"/>
</dbReference>
<keyword evidence="2" id="KW-1133">Transmembrane helix</keyword>
<keyword evidence="2" id="KW-0472">Membrane</keyword>
<keyword evidence="4" id="KW-1185">Reference proteome</keyword>
<dbReference type="Proteomes" id="UP000053263">
    <property type="component" value="Unassembled WGS sequence"/>
</dbReference>
<dbReference type="HOGENOM" id="CLU_1337998_0_0_1"/>
<reference evidence="3 4" key="1">
    <citation type="submission" date="2014-06" db="EMBL/GenBank/DDBJ databases">
        <title>Evolutionary Origins and Diversification of the Mycorrhizal Mutualists.</title>
        <authorList>
            <consortium name="DOE Joint Genome Institute"/>
            <consortium name="Mycorrhizal Genomics Consortium"/>
            <person name="Kohler A."/>
            <person name="Kuo A."/>
            <person name="Nagy L.G."/>
            <person name="Floudas D."/>
            <person name="Copeland A."/>
            <person name="Barry K.W."/>
            <person name="Cichocki N."/>
            <person name="Veneault-Fourrey C."/>
            <person name="LaButti K."/>
            <person name="Lindquist E.A."/>
            <person name="Lipzen A."/>
            <person name="Lundell T."/>
            <person name="Morin E."/>
            <person name="Murat C."/>
            <person name="Riley R."/>
            <person name="Ohm R."/>
            <person name="Sun H."/>
            <person name="Tunlid A."/>
            <person name="Henrissat B."/>
            <person name="Grigoriev I.V."/>
            <person name="Hibbett D.S."/>
            <person name="Martin F."/>
        </authorList>
    </citation>
    <scope>NUCLEOTIDE SEQUENCE [LARGE SCALE GENOMIC DNA]</scope>
    <source>
        <strain evidence="3 4">FD-325 SS-3</strain>
    </source>
</reference>
<evidence type="ECO:0000256" key="1">
    <source>
        <dbReference type="SAM" id="MobiDB-lite"/>
    </source>
</evidence>
<feature type="compositionally biased region" description="Basic and acidic residues" evidence="1">
    <location>
        <begin position="149"/>
        <end position="161"/>
    </location>
</feature>
<accession>A0A0C9SS53</accession>
<protein>
    <submittedName>
        <fullName evidence="3">Uncharacterized protein</fullName>
    </submittedName>
</protein>
<gene>
    <name evidence="3" type="ORF">PLICRDRAFT_32019</name>
</gene>
<evidence type="ECO:0000313" key="4">
    <source>
        <dbReference type="Proteomes" id="UP000053263"/>
    </source>
</evidence>
<name>A0A0C9SS53_PLICR</name>
<sequence>MSALRENPDGPFYAVADGPFYGPAADGYSYNYLEPSQIGAIVADGYSYLEPSQIGAIVAAYAALFLGRFVWTRRSGPLLPVHVHGEMLPVHVHREMLPVHGEKSAVSTVSGPLFLGPASSQSAPAKTTIVPPPRSKTRRAAVPDVDATDSDRIDSNVSAGRDDATMPVATGLAMPVAAGLAMPVAAGLAMPNALPGGIDSLPGGT</sequence>
<keyword evidence="2" id="KW-0812">Transmembrane</keyword>
<organism evidence="3 4">
    <name type="scientific">Plicaturopsis crispa FD-325 SS-3</name>
    <dbReference type="NCBI Taxonomy" id="944288"/>
    <lineage>
        <taxon>Eukaryota</taxon>
        <taxon>Fungi</taxon>
        <taxon>Dikarya</taxon>
        <taxon>Basidiomycota</taxon>
        <taxon>Agaricomycotina</taxon>
        <taxon>Agaricomycetes</taxon>
        <taxon>Agaricomycetidae</taxon>
        <taxon>Amylocorticiales</taxon>
        <taxon>Amylocorticiaceae</taxon>
        <taxon>Plicatura</taxon>
        <taxon>Plicaturopsis crispa</taxon>
    </lineage>
</organism>